<name>A0A7W3Y2H9_9ACTN</name>
<sequence>MTTHEWAPRVLIANSNLVGEWSTPEEFRRLEGLGPV</sequence>
<gene>
    <name evidence="2" type="ORF">FNQ90_15990</name>
</gene>
<dbReference type="AlphaFoldDB" id="A0A7W3Y2H9"/>
<keyword evidence="3" id="KW-1185">Reference proteome</keyword>
<dbReference type="SUPFAM" id="SSF111326">
    <property type="entry name" value="Urocanase"/>
    <property type="match status" value="1"/>
</dbReference>
<dbReference type="InterPro" id="IPR036190">
    <property type="entry name" value="Urocanase_sf"/>
</dbReference>
<proteinExistence type="predicted"/>
<accession>A0A7W3Y2H9</accession>
<reference evidence="3" key="1">
    <citation type="submission" date="2019-10" db="EMBL/GenBank/DDBJ databases">
        <title>Streptomyces sp. nov., a novel actinobacterium isolated from alkaline environment.</title>
        <authorList>
            <person name="Golinska P."/>
        </authorList>
    </citation>
    <scope>NUCLEOTIDE SEQUENCE [LARGE SCALE GENOMIC DNA]</scope>
    <source>
        <strain evidence="3">DSM 42118</strain>
    </source>
</reference>
<dbReference type="Pfam" id="PF17391">
    <property type="entry name" value="Urocanase_N"/>
    <property type="match status" value="1"/>
</dbReference>
<dbReference type="RefSeq" id="WP_182607030.1">
    <property type="nucleotide sequence ID" value="NZ_VKHT01000529.1"/>
</dbReference>
<evidence type="ECO:0000313" key="2">
    <source>
        <dbReference type="EMBL" id="MBB0245563.1"/>
    </source>
</evidence>
<protein>
    <recommendedName>
        <fullName evidence="1">Urocanase N-terminal domain-containing protein</fullName>
    </recommendedName>
</protein>
<feature type="domain" description="Urocanase N-terminal" evidence="1">
    <location>
        <begin position="2"/>
        <end position="34"/>
    </location>
</feature>
<comment type="caution">
    <text evidence="2">The sequence shown here is derived from an EMBL/GenBank/DDBJ whole genome shotgun (WGS) entry which is preliminary data.</text>
</comment>
<dbReference type="Proteomes" id="UP000538929">
    <property type="component" value="Unassembled WGS sequence"/>
</dbReference>
<dbReference type="Gene3D" id="3.40.1770.10">
    <property type="entry name" value="Urocanase superfamily"/>
    <property type="match status" value="1"/>
</dbReference>
<dbReference type="InterPro" id="IPR035400">
    <property type="entry name" value="Urocanase_N"/>
</dbReference>
<feature type="non-terminal residue" evidence="2">
    <location>
        <position position="36"/>
    </location>
</feature>
<evidence type="ECO:0000313" key="3">
    <source>
        <dbReference type="Proteomes" id="UP000538929"/>
    </source>
</evidence>
<evidence type="ECO:0000259" key="1">
    <source>
        <dbReference type="Pfam" id="PF17391"/>
    </source>
</evidence>
<dbReference type="EMBL" id="VKHT01000529">
    <property type="protein sequence ID" value="MBB0245563.1"/>
    <property type="molecule type" value="Genomic_DNA"/>
</dbReference>
<organism evidence="2 3">
    <name type="scientific">Streptomyces alkaliphilus</name>
    <dbReference type="NCBI Taxonomy" id="1472722"/>
    <lineage>
        <taxon>Bacteria</taxon>
        <taxon>Bacillati</taxon>
        <taxon>Actinomycetota</taxon>
        <taxon>Actinomycetes</taxon>
        <taxon>Kitasatosporales</taxon>
        <taxon>Streptomycetaceae</taxon>
        <taxon>Streptomyces</taxon>
    </lineage>
</organism>